<gene>
    <name evidence="2" type="ORF">MPDQ_003714</name>
</gene>
<keyword evidence="3" id="KW-1185">Reference proteome</keyword>
<protein>
    <recommendedName>
        <fullName evidence="1">AB hydrolase-1 domain-containing protein</fullName>
    </recommendedName>
</protein>
<dbReference type="GO" id="GO:0016020">
    <property type="term" value="C:membrane"/>
    <property type="evidence" value="ECO:0007669"/>
    <property type="project" value="TreeGrafter"/>
</dbReference>
<organism evidence="2 3">
    <name type="scientific">Monascus purpureus</name>
    <name type="common">Red mold</name>
    <name type="synonym">Monascus anka</name>
    <dbReference type="NCBI Taxonomy" id="5098"/>
    <lineage>
        <taxon>Eukaryota</taxon>
        <taxon>Fungi</taxon>
        <taxon>Dikarya</taxon>
        <taxon>Ascomycota</taxon>
        <taxon>Pezizomycotina</taxon>
        <taxon>Eurotiomycetes</taxon>
        <taxon>Eurotiomycetidae</taxon>
        <taxon>Eurotiales</taxon>
        <taxon>Aspergillaceae</taxon>
        <taxon>Monascus</taxon>
    </lineage>
</organism>
<proteinExistence type="predicted"/>
<dbReference type="InterPro" id="IPR000073">
    <property type="entry name" value="AB_hydrolase_1"/>
</dbReference>
<dbReference type="PANTHER" id="PTHR43798">
    <property type="entry name" value="MONOACYLGLYCEROL LIPASE"/>
    <property type="match status" value="1"/>
</dbReference>
<dbReference type="InterPro" id="IPR050266">
    <property type="entry name" value="AB_hydrolase_sf"/>
</dbReference>
<dbReference type="PANTHER" id="PTHR43798:SF5">
    <property type="entry name" value="MONOACYLGLYCEROL LIPASE ABHD6"/>
    <property type="match status" value="1"/>
</dbReference>
<dbReference type="Pfam" id="PF12697">
    <property type="entry name" value="Abhydrolase_6"/>
    <property type="match status" value="1"/>
</dbReference>
<dbReference type="Proteomes" id="UP000319663">
    <property type="component" value="Unassembled WGS sequence"/>
</dbReference>
<evidence type="ECO:0000313" key="3">
    <source>
        <dbReference type="Proteomes" id="UP000319663"/>
    </source>
</evidence>
<dbReference type="InterPro" id="IPR029058">
    <property type="entry name" value="AB_hydrolase_fold"/>
</dbReference>
<dbReference type="Gene3D" id="3.40.50.1820">
    <property type="entry name" value="alpha/beta hydrolase"/>
    <property type="match status" value="1"/>
</dbReference>
<dbReference type="GO" id="GO:0047372">
    <property type="term" value="F:monoacylglycerol lipase activity"/>
    <property type="evidence" value="ECO:0007669"/>
    <property type="project" value="TreeGrafter"/>
</dbReference>
<dbReference type="GO" id="GO:0046464">
    <property type="term" value="P:acylglycerol catabolic process"/>
    <property type="evidence" value="ECO:0007669"/>
    <property type="project" value="TreeGrafter"/>
</dbReference>
<evidence type="ECO:0000313" key="2">
    <source>
        <dbReference type="EMBL" id="TQB68280.1"/>
    </source>
</evidence>
<name>A0A507QMQ9_MONPU</name>
<comment type="caution">
    <text evidence="2">The sequence shown here is derived from an EMBL/GenBank/DDBJ whole genome shotgun (WGS) entry which is preliminary data.</text>
</comment>
<evidence type="ECO:0000259" key="1">
    <source>
        <dbReference type="Pfam" id="PF12697"/>
    </source>
</evidence>
<reference evidence="2 3" key="1">
    <citation type="submission" date="2019-06" db="EMBL/GenBank/DDBJ databases">
        <title>Wine fermentation using esterase from Monascus purpureus.</title>
        <authorList>
            <person name="Geng C."/>
            <person name="Zhang Y."/>
        </authorList>
    </citation>
    <scope>NUCLEOTIDE SEQUENCE [LARGE SCALE GENOMIC DNA]</scope>
    <source>
        <strain evidence="2">HQ1</strain>
    </source>
</reference>
<accession>A0A507QMQ9</accession>
<sequence length="282" mass="30220">MPFVTVNDRSLYYFLRRPEVSNETLTLVFIPGLGSSSSFYATIIPYLVEAGFTCLSIDTHGSGLSAYTGQQTSMKSIAHDVTAVLSSLDISPDRTVAVGHSMGGMVVGELAAKLPLRGAVLIGPVEPSPQAAEVFSKRMEAVRKNGMEIMADTIPAAATGSKSTPTHRAFIRALLLAQDPKGYASLCRAIADAERPPYSRATCPVLAIVGEEDKTAPAEGVRNILQSWNGPRDITSLPRVGHWHCIEAAEEVRSTVLDFVGQVLGFKGKYSSNRSTEYDIGS</sequence>
<dbReference type="SUPFAM" id="SSF53474">
    <property type="entry name" value="alpha/beta-Hydrolases"/>
    <property type="match status" value="1"/>
</dbReference>
<dbReference type="EMBL" id="VIFY01000232">
    <property type="protein sequence ID" value="TQB68280.1"/>
    <property type="molecule type" value="Genomic_DNA"/>
</dbReference>
<feature type="domain" description="AB hydrolase-1" evidence="1">
    <location>
        <begin position="27"/>
        <end position="252"/>
    </location>
</feature>
<dbReference type="AlphaFoldDB" id="A0A507QMQ9"/>
<dbReference type="STRING" id="5098.A0A507QMQ9"/>